<evidence type="ECO:0000259" key="2">
    <source>
        <dbReference type="Pfam" id="PF14219"/>
    </source>
</evidence>
<comment type="caution">
    <text evidence="3">The sequence shown here is derived from an EMBL/GenBank/DDBJ whole genome shotgun (WGS) entry which is preliminary data.</text>
</comment>
<keyword evidence="4" id="KW-1185">Reference proteome</keyword>
<feature type="transmembrane region" description="Helical" evidence="1">
    <location>
        <begin position="42"/>
        <end position="65"/>
    </location>
</feature>
<name>A0ABV8BY44_9PSEU</name>
<keyword evidence="1" id="KW-0472">Membrane</keyword>
<keyword evidence="1" id="KW-0812">Transmembrane</keyword>
<feature type="domain" description="DUF4328" evidence="2">
    <location>
        <begin position="45"/>
        <end position="182"/>
    </location>
</feature>
<feature type="transmembrane region" description="Helical" evidence="1">
    <location>
        <begin position="157"/>
        <end position="175"/>
    </location>
</feature>
<dbReference type="Pfam" id="PF14219">
    <property type="entry name" value="DUF4328"/>
    <property type="match status" value="1"/>
</dbReference>
<gene>
    <name evidence="3" type="ORF">ACFOWZ_24505</name>
</gene>
<keyword evidence="1" id="KW-1133">Transmembrane helix</keyword>
<evidence type="ECO:0000313" key="3">
    <source>
        <dbReference type="EMBL" id="MFC3894655.1"/>
    </source>
</evidence>
<proteinExistence type="predicted"/>
<evidence type="ECO:0000313" key="4">
    <source>
        <dbReference type="Proteomes" id="UP001595690"/>
    </source>
</evidence>
<organism evidence="3 4">
    <name type="scientific">Lentzea rhizosphaerae</name>
    <dbReference type="NCBI Taxonomy" id="2041025"/>
    <lineage>
        <taxon>Bacteria</taxon>
        <taxon>Bacillati</taxon>
        <taxon>Actinomycetota</taxon>
        <taxon>Actinomycetes</taxon>
        <taxon>Pseudonocardiales</taxon>
        <taxon>Pseudonocardiaceae</taxon>
        <taxon>Lentzea</taxon>
    </lineage>
</organism>
<dbReference type="RefSeq" id="WP_382376216.1">
    <property type="nucleotide sequence ID" value="NZ_JBHRZI010000019.1"/>
</dbReference>
<feature type="transmembrane region" description="Helical" evidence="1">
    <location>
        <begin position="86"/>
        <end position="105"/>
    </location>
</feature>
<sequence length="193" mass="21025">MSSEVVRPVRGIGTAATGTIAFSAGTQVVSAAMLWTPVDVESILSATWIAMFVQVVAGVLFIAWMRQARLNSDVITSRHQHRYTNMWIVVGWLIPFANLFIPYAVMQDIWRGSDRTQPMVGLQKRPKSGLVTAWWITYISSNALGVVAGRSAVDDMALLYTVSALGLVGAAVLAARMIKRVTDMQELVPVGES</sequence>
<feature type="transmembrane region" description="Helical" evidence="1">
    <location>
        <begin position="12"/>
        <end position="36"/>
    </location>
</feature>
<reference evidence="4" key="1">
    <citation type="journal article" date="2019" name="Int. J. Syst. Evol. Microbiol.">
        <title>The Global Catalogue of Microorganisms (GCM) 10K type strain sequencing project: providing services to taxonomists for standard genome sequencing and annotation.</title>
        <authorList>
            <consortium name="The Broad Institute Genomics Platform"/>
            <consortium name="The Broad Institute Genome Sequencing Center for Infectious Disease"/>
            <person name="Wu L."/>
            <person name="Ma J."/>
        </authorList>
    </citation>
    <scope>NUCLEOTIDE SEQUENCE [LARGE SCALE GENOMIC DNA]</scope>
    <source>
        <strain evidence="4">CGMCC 4.7405</strain>
    </source>
</reference>
<dbReference type="Proteomes" id="UP001595690">
    <property type="component" value="Unassembled WGS sequence"/>
</dbReference>
<dbReference type="EMBL" id="JBHRZI010000019">
    <property type="protein sequence ID" value="MFC3894655.1"/>
    <property type="molecule type" value="Genomic_DNA"/>
</dbReference>
<accession>A0ABV8BY44</accession>
<protein>
    <submittedName>
        <fullName evidence="3">DUF4328 domain-containing protein</fullName>
    </submittedName>
</protein>
<dbReference type="InterPro" id="IPR025565">
    <property type="entry name" value="DUF4328"/>
</dbReference>
<evidence type="ECO:0000256" key="1">
    <source>
        <dbReference type="SAM" id="Phobius"/>
    </source>
</evidence>